<evidence type="ECO:0000256" key="2">
    <source>
        <dbReference type="ARBA" id="ARBA00023002"/>
    </source>
</evidence>
<keyword evidence="2" id="KW-0560">Oxidoreductase</keyword>
<dbReference type="AlphaFoldDB" id="A0A2I4DZS1"/>
<dbReference type="PANTHER" id="PTHR43349:SF43">
    <property type="entry name" value="ISOEUGENOL SYNTHASE 1-LIKE"/>
    <property type="match status" value="1"/>
</dbReference>
<dbReference type="Gene3D" id="3.40.50.720">
    <property type="entry name" value="NAD(P)-binding Rossmann-like Domain"/>
    <property type="match status" value="1"/>
</dbReference>
<evidence type="ECO:0000256" key="1">
    <source>
        <dbReference type="ARBA" id="ARBA00022857"/>
    </source>
</evidence>
<dbReference type="InterPro" id="IPR036291">
    <property type="entry name" value="NAD(P)-bd_dom_sf"/>
</dbReference>
<sequence length="322" mass="35917">MACEKSKILIFGATGYLGNFMVRASVFMGHPTFIYVRPLLKPNINSNANPPKLVLLKDYEAMGVTIIHGELDEYGKLVAALRHVDVVISTLAVPQHLDQLKIIQAMKDAGNIKRFVPSEFGNEVDRVSGLPAFEALLENKRKIRRATEEAGIAFTYVAANSFAAYFVHHLLHPHEKSDEVVVFGSGEAKAVLNYEEDIAAYTIKAATDPRAANRVIVLRPPGNIVSEMDLISLWEKKTGRTLKPTYVLEEEIVKLSETAPFPDNVRMAIFHNIFIKGDQTSFELTDDDLEASKLFYDHNYTSIDALLDIFLVNPPKPKLASF</sequence>
<dbReference type="InterPro" id="IPR050608">
    <property type="entry name" value="NmrA-type/Isoflavone_red_sf"/>
</dbReference>
<evidence type="ECO:0000259" key="3">
    <source>
        <dbReference type="Pfam" id="PF05368"/>
    </source>
</evidence>
<evidence type="ECO:0000313" key="4">
    <source>
        <dbReference type="Proteomes" id="UP000235220"/>
    </source>
</evidence>
<organism evidence="4 5">
    <name type="scientific">Juglans regia</name>
    <name type="common">English walnut</name>
    <dbReference type="NCBI Taxonomy" id="51240"/>
    <lineage>
        <taxon>Eukaryota</taxon>
        <taxon>Viridiplantae</taxon>
        <taxon>Streptophyta</taxon>
        <taxon>Embryophyta</taxon>
        <taxon>Tracheophyta</taxon>
        <taxon>Spermatophyta</taxon>
        <taxon>Magnoliopsida</taxon>
        <taxon>eudicotyledons</taxon>
        <taxon>Gunneridae</taxon>
        <taxon>Pentapetalae</taxon>
        <taxon>rosids</taxon>
        <taxon>fabids</taxon>
        <taxon>Fagales</taxon>
        <taxon>Juglandaceae</taxon>
        <taxon>Juglans</taxon>
    </lineage>
</organism>
<dbReference type="PANTHER" id="PTHR43349">
    <property type="entry name" value="PINORESINOL REDUCTASE-RELATED"/>
    <property type="match status" value="1"/>
</dbReference>
<dbReference type="KEGG" id="jre:108984979"/>
<dbReference type="GO" id="GO:0009807">
    <property type="term" value="P:lignan biosynthetic process"/>
    <property type="evidence" value="ECO:0000318"/>
    <property type="project" value="GO_Central"/>
</dbReference>
<dbReference type="InterPro" id="IPR008030">
    <property type="entry name" value="NmrA-like"/>
</dbReference>
<dbReference type="Gramene" id="Jr01_31080_p1">
    <property type="protein sequence ID" value="cds.Jr01_31080_p1"/>
    <property type="gene ID" value="Jr01_31080"/>
</dbReference>
<feature type="domain" description="NmrA-like" evidence="3">
    <location>
        <begin position="4"/>
        <end position="305"/>
    </location>
</feature>
<dbReference type="CDD" id="cd05259">
    <property type="entry name" value="PCBER_SDR_a"/>
    <property type="match status" value="1"/>
</dbReference>
<keyword evidence="4" id="KW-1185">Reference proteome</keyword>
<accession>A0A2I4DZS1</accession>
<dbReference type="InterPro" id="IPR045312">
    <property type="entry name" value="PCBER-like"/>
</dbReference>
<dbReference type="Proteomes" id="UP000235220">
    <property type="component" value="Chromosome 1"/>
</dbReference>
<evidence type="ECO:0000313" key="5">
    <source>
        <dbReference type="RefSeq" id="XP_018812642.2"/>
    </source>
</evidence>
<proteinExistence type="predicted"/>
<dbReference type="RefSeq" id="XP_018812642.2">
    <property type="nucleotide sequence ID" value="XM_018957097.2"/>
</dbReference>
<dbReference type="GeneID" id="108984979"/>
<protein>
    <submittedName>
        <fullName evidence="5">Isoeugenol synthase 1-like</fullName>
    </submittedName>
</protein>
<gene>
    <name evidence="5" type="primary">LOC108984979</name>
</gene>
<dbReference type="Pfam" id="PF05368">
    <property type="entry name" value="NmrA"/>
    <property type="match status" value="1"/>
</dbReference>
<reference evidence="5" key="1">
    <citation type="submission" date="2025-08" db="UniProtKB">
        <authorList>
            <consortium name="RefSeq"/>
        </authorList>
    </citation>
    <scope>IDENTIFICATION</scope>
    <source>
        <tissue evidence="5">Leaves</tissue>
    </source>
</reference>
<dbReference type="SUPFAM" id="SSF51735">
    <property type="entry name" value="NAD(P)-binding Rossmann-fold domains"/>
    <property type="match status" value="1"/>
</dbReference>
<dbReference type="Gene3D" id="3.90.25.10">
    <property type="entry name" value="UDP-galactose 4-epimerase, domain 1"/>
    <property type="match status" value="1"/>
</dbReference>
<name>A0A2I4DZS1_JUGRE</name>
<keyword evidence="1" id="KW-0521">NADP</keyword>
<dbReference type="OrthoDB" id="419598at2759"/>
<dbReference type="GO" id="GO:0050664">
    <property type="term" value="F:oxidoreductase activity, acting on NAD(P)H, oxygen as acceptor"/>
    <property type="evidence" value="ECO:0000318"/>
    <property type="project" value="GO_Central"/>
</dbReference>